<dbReference type="InterPro" id="IPR006458">
    <property type="entry name" value="Ovate_C"/>
</dbReference>
<organism evidence="8 9">
    <name type="scientific">Brassica napus</name>
    <name type="common">Rape</name>
    <dbReference type="NCBI Taxonomy" id="3708"/>
    <lineage>
        <taxon>Eukaryota</taxon>
        <taxon>Viridiplantae</taxon>
        <taxon>Streptophyta</taxon>
        <taxon>Embryophyta</taxon>
        <taxon>Tracheophyta</taxon>
        <taxon>Spermatophyta</taxon>
        <taxon>Magnoliopsida</taxon>
        <taxon>eudicotyledons</taxon>
        <taxon>Gunneridae</taxon>
        <taxon>Pentapetalae</taxon>
        <taxon>rosids</taxon>
        <taxon>malvids</taxon>
        <taxon>Brassicales</taxon>
        <taxon>Brassicaceae</taxon>
        <taxon>Brassiceae</taxon>
        <taxon>Brassica</taxon>
    </lineage>
</organism>
<keyword evidence="3 6" id="KW-0805">Transcription regulation</keyword>
<dbReference type="PROSITE" id="PS51754">
    <property type="entry name" value="OVATE"/>
    <property type="match status" value="1"/>
</dbReference>
<feature type="domain" description="OVATE" evidence="7">
    <location>
        <begin position="88"/>
        <end position="147"/>
    </location>
</feature>
<evidence type="ECO:0000256" key="2">
    <source>
        <dbReference type="ARBA" id="ARBA00022491"/>
    </source>
</evidence>
<name>A0ABQ7X1Y3_BRANA</name>
<dbReference type="PANTHER" id="PTHR33057">
    <property type="entry name" value="TRANSCRIPTION REPRESSOR OFP7-RELATED"/>
    <property type="match status" value="1"/>
</dbReference>
<protein>
    <recommendedName>
        <fullName evidence="6">Transcription repressor</fullName>
    </recommendedName>
    <alternativeName>
        <fullName evidence="6">Ovate family protein</fullName>
    </alternativeName>
</protein>
<dbReference type="EMBL" id="JAGKQM010002247">
    <property type="protein sequence ID" value="KAH0849934.1"/>
    <property type="molecule type" value="Genomic_DNA"/>
</dbReference>
<evidence type="ECO:0000259" key="7">
    <source>
        <dbReference type="PROSITE" id="PS51754"/>
    </source>
</evidence>
<dbReference type="Pfam" id="PF04844">
    <property type="entry name" value="Ovate"/>
    <property type="match status" value="1"/>
</dbReference>
<evidence type="ECO:0000313" key="9">
    <source>
        <dbReference type="Proteomes" id="UP000824890"/>
    </source>
</evidence>
<comment type="subcellular location">
    <subcellularLocation>
        <location evidence="1 6">Nucleus</location>
    </subcellularLocation>
</comment>
<evidence type="ECO:0000256" key="5">
    <source>
        <dbReference type="ARBA" id="ARBA00023242"/>
    </source>
</evidence>
<reference evidence="8 9" key="1">
    <citation type="submission" date="2021-05" db="EMBL/GenBank/DDBJ databases">
        <title>Genome Assembly of Synthetic Allotetraploid Brassica napus Reveals Homoeologous Exchanges between Subgenomes.</title>
        <authorList>
            <person name="Davis J.T."/>
        </authorList>
    </citation>
    <scope>NUCLEOTIDE SEQUENCE [LARGE SCALE GENOMIC DNA]</scope>
    <source>
        <strain evidence="9">cv. Da-Ae</strain>
        <tissue evidence="8">Seedling</tissue>
    </source>
</reference>
<keyword evidence="9" id="KW-1185">Reference proteome</keyword>
<dbReference type="Proteomes" id="UP000824890">
    <property type="component" value="Unassembled WGS sequence"/>
</dbReference>
<accession>A0ABQ7X1Y3</accession>
<keyword evidence="2 6" id="KW-0678">Repressor</keyword>
<comment type="caution">
    <text evidence="8">The sequence shown here is derived from an EMBL/GenBank/DDBJ whole genome shotgun (WGS) entry which is preliminary data.</text>
</comment>
<dbReference type="InterPro" id="IPR038933">
    <property type="entry name" value="Ovate"/>
</dbReference>
<evidence type="ECO:0000256" key="4">
    <source>
        <dbReference type="ARBA" id="ARBA00023163"/>
    </source>
</evidence>
<keyword evidence="4 6" id="KW-0804">Transcription</keyword>
<keyword evidence="5 6" id="KW-0539">Nucleus</keyword>
<evidence type="ECO:0000313" key="8">
    <source>
        <dbReference type="EMBL" id="KAH0849934.1"/>
    </source>
</evidence>
<evidence type="ECO:0000256" key="1">
    <source>
        <dbReference type="ARBA" id="ARBA00004123"/>
    </source>
</evidence>
<evidence type="ECO:0000256" key="6">
    <source>
        <dbReference type="RuleBase" id="RU367028"/>
    </source>
</evidence>
<comment type="function">
    <text evidence="6">Transcriptional repressor that regulates multiple aspects of plant growth and development.</text>
</comment>
<gene>
    <name evidence="8" type="ORF">HID58_095953</name>
</gene>
<proteinExistence type="predicted"/>
<sequence>MAVKSKKKKMVSVVDIGCSNCKFPTWTSFFNRFLQKAPPLLLYLRPRPLPPPPLPPSLPPPTFLHNSLVLRQRLFLLRRHTLRARVAVEKDSDDPYLDFRQSMLQMILENGDLLQDDLRELSQLLPLTQRALPHSIIIRAFSEYGKEFSLPPSNAVAASKSLRSSVIMDRHGPHVITIITITTDRCNV</sequence>
<evidence type="ECO:0000256" key="3">
    <source>
        <dbReference type="ARBA" id="ARBA00023015"/>
    </source>
</evidence>
<dbReference type="PANTHER" id="PTHR33057:SF70">
    <property type="entry name" value="TRANSCRIPTION REPRESSOR-RELATED"/>
    <property type="match status" value="1"/>
</dbReference>